<dbReference type="SMART" id="SM00186">
    <property type="entry name" value="FBG"/>
    <property type="match status" value="1"/>
</dbReference>
<dbReference type="EMBL" id="RQTK01000286">
    <property type="protein sequence ID" value="RUS82455.1"/>
    <property type="molecule type" value="Genomic_DNA"/>
</dbReference>
<dbReference type="SUPFAM" id="SSF56496">
    <property type="entry name" value="Fibrinogen C-terminal domain-like"/>
    <property type="match status" value="1"/>
</dbReference>
<feature type="domain" description="Fibrinogen C-terminal" evidence="1">
    <location>
        <begin position="109"/>
        <end position="318"/>
    </location>
</feature>
<comment type="caution">
    <text evidence="2">The sequence shown here is derived from an EMBL/GenBank/DDBJ whole genome shotgun (WGS) entry which is preliminary data.</text>
</comment>
<accession>A0A433TLN0</accession>
<dbReference type="InterPro" id="IPR050373">
    <property type="entry name" value="Fibrinogen_C-term_domain"/>
</dbReference>
<gene>
    <name evidence="2" type="ORF">EGW08_009801</name>
</gene>
<keyword evidence="3" id="KW-1185">Reference proteome</keyword>
<protein>
    <recommendedName>
        <fullName evidence="1">Fibrinogen C-terminal domain-containing protein</fullName>
    </recommendedName>
</protein>
<sequence>MLAGLRPILLRLSLSPFCTPKDADFRYYEKGLVETTSEAPATTQIYEQTTAPQMVQTTQTSPIVQTTEAPPVAQTTETILVTPECQNNGVPDNVSGTCDCTMTGGYIGDRCERAAKSCVGLYNYNYASGTHPLNVDLFGDGSVFFRTTCHLRNWFSTQISFDIMRSSGSFDASLSYQEYVSGFRFGPDDYWIGLENLHKYTSRGKSYKVRLTVNFNSSNAVGELAIGHNNFIVASSSEGYSYTLDSGLYRGSTLSVKGSPQGYGLDDVLLSQANVPFSAPDEDHDQSDSRHCAQEAQAGWWFGNCSPFVANPFGLSYRTMPGSATDQHFHVSGLDMSQPNVQEAVQFVYVSLDVPKDH</sequence>
<dbReference type="PROSITE" id="PS51406">
    <property type="entry name" value="FIBRINOGEN_C_2"/>
    <property type="match status" value="1"/>
</dbReference>
<dbReference type="Gene3D" id="4.10.530.10">
    <property type="entry name" value="Gamma-fibrinogen Carboxyl Terminal Fragment, domain 2"/>
    <property type="match status" value="1"/>
</dbReference>
<dbReference type="AlphaFoldDB" id="A0A433TLN0"/>
<dbReference type="InterPro" id="IPR002181">
    <property type="entry name" value="Fibrinogen_a/b/g_C_dom"/>
</dbReference>
<name>A0A433TLN0_ELYCH</name>
<dbReference type="STRING" id="188477.A0A433TLN0"/>
<dbReference type="OrthoDB" id="6055526at2759"/>
<dbReference type="InterPro" id="IPR014716">
    <property type="entry name" value="Fibrinogen_a/b/g_C_1"/>
</dbReference>
<dbReference type="InterPro" id="IPR036056">
    <property type="entry name" value="Fibrinogen-like_C"/>
</dbReference>
<reference evidence="2 3" key="1">
    <citation type="submission" date="2019-01" db="EMBL/GenBank/DDBJ databases">
        <title>A draft genome assembly of the solar-powered sea slug Elysia chlorotica.</title>
        <authorList>
            <person name="Cai H."/>
            <person name="Li Q."/>
            <person name="Fang X."/>
            <person name="Li J."/>
            <person name="Curtis N.E."/>
            <person name="Altenburger A."/>
            <person name="Shibata T."/>
            <person name="Feng M."/>
            <person name="Maeda T."/>
            <person name="Schwartz J.A."/>
            <person name="Shigenobu S."/>
            <person name="Lundholm N."/>
            <person name="Nishiyama T."/>
            <person name="Yang H."/>
            <person name="Hasebe M."/>
            <person name="Li S."/>
            <person name="Pierce S.K."/>
            <person name="Wang J."/>
        </authorList>
    </citation>
    <scope>NUCLEOTIDE SEQUENCE [LARGE SCALE GENOMIC DNA]</scope>
    <source>
        <strain evidence="2">EC2010</strain>
        <tissue evidence="2">Whole organism of an adult</tissue>
    </source>
</reference>
<proteinExistence type="predicted"/>
<dbReference type="PANTHER" id="PTHR19143:SF444">
    <property type="entry name" value="PROTEIN SCABROUS"/>
    <property type="match status" value="1"/>
</dbReference>
<evidence type="ECO:0000313" key="2">
    <source>
        <dbReference type="EMBL" id="RUS82455.1"/>
    </source>
</evidence>
<organism evidence="2 3">
    <name type="scientific">Elysia chlorotica</name>
    <name type="common">Eastern emerald elysia</name>
    <name type="synonym">Sea slug</name>
    <dbReference type="NCBI Taxonomy" id="188477"/>
    <lineage>
        <taxon>Eukaryota</taxon>
        <taxon>Metazoa</taxon>
        <taxon>Spiralia</taxon>
        <taxon>Lophotrochozoa</taxon>
        <taxon>Mollusca</taxon>
        <taxon>Gastropoda</taxon>
        <taxon>Heterobranchia</taxon>
        <taxon>Euthyneura</taxon>
        <taxon>Panpulmonata</taxon>
        <taxon>Sacoglossa</taxon>
        <taxon>Placobranchoidea</taxon>
        <taxon>Plakobranchidae</taxon>
        <taxon>Elysia</taxon>
    </lineage>
</organism>
<dbReference type="PANTHER" id="PTHR19143">
    <property type="entry name" value="FIBRINOGEN/TENASCIN/ANGIOPOEITIN"/>
    <property type="match status" value="1"/>
</dbReference>
<evidence type="ECO:0000313" key="3">
    <source>
        <dbReference type="Proteomes" id="UP000271974"/>
    </source>
</evidence>
<dbReference type="Gene3D" id="3.90.215.10">
    <property type="entry name" value="Gamma Fibrinogen, chain A, domain 1"/>
    <property type="match status" value="1"/>
</dbReference>
<evidence type="ECO:0000259" key="1">
    <source>
        <dbReference type="PROSITE" id="PS51406"/>
    </source>
</evidence>
<dbReference type="Pfam" id="PF00147">
    <property type="entry name" value="Fibrinogen_C"/>
    <property type="match status" value="1"/>
</dbReference>
<dbReference type="Proteomes" id="UP000271974">
    <property type="component" value="Unassembled WGS sequence"/>
</dbReference>
<dbReference type="GO" id="GO:0005615">
    <property type="term" value="C:extracellular space"/>
    <property type="evidence" value="ECO:0007669"/>
    <property type="project" value="TreeGrafter"/>
</dbReference>